<reference evidence="3 4" key="1">
    <citation type="submission" date="2023-02" db="EMBL/GenBank/DDBJ databases">
        <title>Microbacterium betulae sp. nov., isolated from birch wood.</title>
        <authorList>
            <person name="Pasciak M."/>
            <person name="Pawlik K.J."/>
            <person name="Martynowski D."/>
            <person name="Laczmanski L."/>
            <person name="Ciekot J."/>
            <person name="Szponar B."/>
            <person name="Wojcik-Fatla A."/>
            <person name="Mackiewicz B."/>
            <person name="Farian E."/>
            <person name="Cholewa G."/>
            <person name="Cholewa A."/>
            <person name="Dutkiewicz J."/>
        </authorList>
    </citation>
    <scope>NUCLEOTIDE SEQUENCE [LARGE SCALE GENOMIC DNA]</scope>
    <source>
        <strain evidence="3 4">AB</strain>
    </source>
</reference>
<dbReference type="KEGG" id="mbet:N8K70_05905"/>
<feature type="domain" description="Protein-glutamine gamma-glutamyltransferase-like C-terminal" evidence="2">
    <location>
        <begin position="132"/>
        <end position="199"/>
    </location>
</feature>
<evidence type="ECO:0000313" key="4">
    <source>
        <dbReference type="Proteomes" id="UP001305498"/>
    </source>
</evidence>
<keyword evidence="1" id="KW-0812">Transmembrane</keyword>
<protein>
    <submittedName>
        <fullName evidence="3">DUF4129 domain-containing protein</fullName>
    </submittedName>
</protein>
<accession>A0AA97FJ41</accession>
<name>A0AA97FJ41_9MICO</name>
<proteinExistence type="predicted"/>
<dbReference type="Pfam" id="PF13559">
    <property type="entry name" value="DUF4129"/>
    <property type="match status" value="1"/>
</dbReference>
<dbReference type="RefSeq" id="WP_317140675.1">
    <property type="nucleotide sequence ID" value="NZ_CP118157.1"/>
</dbReference>
<gene>
    <name evidence="3" type="ORF">N8K70_05905</name>
</gene>
<dbReference type="InterPro" id="IPR025403">
    <property type="entry name" value="TgpA-like_C"/>
</dbReference>
<evidence type="ECO:0000259" key="2">
    <source>
        <dbReference type="Pfam" id="PF13559"/>
    </source>
</evidence>
<dbReference type="AlphaFoldDB" id="A0AA97FJ41"/>
<dbReference type="Proteomes" id="UP001305498">
    <property type="component" value="Chromosome"/>
</dbReference>
<evidence type="ECO:0000313" key="3">
    <source>
        <dbReference type="EMBL" id="WOF24203.1"/>
    </source>
</evidence>
<dbReference type="EMBL" id="CP118157">
    <property type="protein sequence ID" value="WOF24203.1"/>
    <property type="molecule type" value="Genomic_DNA"/>
</dbReference>
<keyword evidence="1" id="KW-0472">Membrane</keyword>
<organism evidence="3 4">
    <name type="scientific">Microbacterium betulae</name>
    <dbReference type="NCBI Taxonomy" id="2981139"/>
    <lineage>
        <taxon>Bacteria</taxon>
        <taxon>Bacillati</taxon>
        <taxon>Actinomycetota</taxon>
        <taxon>Actinomycetes</taxon>
        <taxon>Micrococcales</taxon>
        <taxon>Microbacteriaceae</taxon>
        <taxon>Microbacterium</taxon>
    </lineage>
</organism>
<sequence>MIGGVALSSLLPDGDEARDWAEQELSDPAYDAAEPNLLDRVAGAIGEFLSMILNPQIGSEWSPLLAVVVIGVIAAVVVAAFLVWGRPRAIHRAEERSALLFGDDERRSAAELRASADRRAAEGDWDGAVVDRFRAIARALEERDLLDALPGTTAQQLARTAASPFPSHAGVLASAARVFDDVRYLRRSGTAETHALVARLDGDLARSRPVRLREGAPL</sequence>
<keyword evidence="1" id="KW-1133">Transmembrane helix</keyword>
<keyword evidence="4" id="KW-1185">Reference proteome</keyword>
<evidence type="ECO:0000256" key="1">
    <source>
        <dbReference type="SAM" id="Phobius"/>
    </source>
</evidence>
<feature type="transmembrane region" description="Helical" evidence="1">
    <location>
        <begin position="61"/>
        <end position="84"/>
    </location>
</feature>